<organism evidence="2 3">
    <name type="scientific">Tritrichomonas foetus</name>
    <dbReference type="NCBI Taxonomy" id="1144522"/>
    <lineage>
        <taxon>Eukaryota</taxon>
        <taxon>Metamonada</taxon>
        <taxon>Parabasalia</taxon>
        <taxon>Tritrichomonadida</taxon>
        <taxon>Tritrichomonadidae</taxon>
        <taxon>Tritrichomonas</taxon>
    </lineage>
</organism>
<keyword evidence="3" id="KW-1185">Reference proteome</keyword>
<proteinExistence type="predicted"/>
<accession>A0A1J4JAV4</accession>
<evidence type="ECO:0000313" key="2">
    <source>
        <dbReference type="EMBL" id="OHS96310.1"/>
    </source>
</evidence>
<protein>
    <submittedName>
        <fullName evidence="2">Uncharacterized protein</fullName>
    </submittedName>
</protein>
<sequence length="148" mass="17287">MAYSPRRKRNSNSMNFHQVSIEFEGGNTRPRKTFASTYSFAPRPPAEPKSSKSGRRSRRKASLPANEIRKINHNKTSHMSSNFDIKQDFIENRGFQEIKFNFCHFPQRKNASARIYKPAKLNNPFYQRDLSVITVLQGFTYDIHNDDK</sequence>
<dbReference type="GeneID" id="94846182"/>
<name>A0A1J4JAV4_9EUKA</name>
<dbReference type="RefSeq" id="XP_068349447.1">
    <property type="nucleotide sequence ID" value="XM_068511478.1"/>
</dbReference>
<evidence type="ECO:0000313" key="3">
    <source>
        <dbReference type="Proteomes" id="UP000179807"/>
    </source>
</evidence>
<dbReference type="AlphaFoldDB" id="A0A1J4JAV4"/>
<comment type="caution">
    <text evidence="2">The sequence shown here is derived from an EMBL/GenBank/DDBJ whole genome shotgun (WGS) entry which is preliminary data.</text>
</comment>
<feature type="compositionally biased region" description="Basic residues" evidence="1">
    <location>
        <begin position="1"/>
        <end position="10"/>
    </location>
</feature>
<evidence type="ECO:0000256" key="1">
    <source>
        <dbReference type="SAM" id="MobiDB-lite"/>
    </source>
</evidence>
<feature type="compositionally biased region" description="Basic residues" evidence="1">
    <location>
        <begin position="52"/>
        <end position="61"/>
    </location>
</feature>
<dbReference type="Proteomes" id="UP000179807">
    <property type="component" value="Unassembled WGS sequence"/>
</dbReference>
<feature type="region of interest" description="Disordered" evidence="1">
    <location>
        <begin position="1"/>
        <end position="80"/>
    </location>
</feature>
<reference evidence="2" key="1">
    <citation type="submission" date="2016-10" db="EMBL/GenBank/DDBJ databases">
        <authorList>
            <person name="Benchimol M."/>
            <person name="Almeida L.G."/>
            <person name="Vasconcelos A.T."/>
            <person name="Perreira-Neves A."/>
            <person name="Rosa I.A."/>
            <person name="Tasca T."/>
            <person name="Bogo M.R."/>
            <person name="de Souza W."/>
        </authorList>
    </citation>
    <scope>NUCLEOTIDE SEQUENCE [LARGE SCALE GENOMIC DNA]</scope>
    <source>
        <strain evidence="2">K</strain>
    </source>
</reference>
<gene>
    <name evidence="2" type="ORF">TRFO_37526</name>
</gene>
<dbReference type="VEuPathDB" id="TrichDB:TRFO_37526"/>
<dbReference type="EMBL" id="MLAK01001184">
    <property type="protein sequence ID" value="OHS96310.1"/>
    <property type="molecule type" value="Genomic_DNA"/>
</dbReference>